<feature type="transmembrane region" description="Helical" evidence="9">
    <location>
        <begin position="153"/>
        <end position="172"/>
    </location>
</feature>
<comment type="subcellular location">
    <subcellularLocation>
        <location evidence="1">Cell membrane</location>
        <topology evidence="1">Multi-pass membrane protein</topology>
    </subcellularLocation>
</comment>
<keyword evidence="4" id="KW-1003">Cell membrane</keyword>
<comment type="similarity">
    <text evidence="2">Belongs to the autoinducer-2 exporter (AI-2E) (TC 2.A.86) family.</text>
</comment>
<dbReference type="Pfam" id="PF01594">
    <property type="entry name" value="AI-2E_transport"/>
    <property type="match status" value="1"/>
</dbReference>
<reference evidence="10 11" key="1">
    <citation type="submission" date="2020-04" db="EMBL/GenBank/DDBJ databases">
        <authorList>
            <person name="De Canck E."/>
        </authorList>
    </citation>
    <scope>NUCLEOTIDE SEQUENCE [LARGE SCALE GENOMIC DNA]</scope>
    <source>
        <strain evidence="10 11">LMG 1873</strain>
    </source>
</reference>
<keyword evidence="6 9" id="KW-1133">Transmembrane helix</keyword>
<keyword evidence="11" id="KW-1185">Reference proteome</keyword>
<feature type="compositionally biased region" description="Basic and acidic residues" evidence="8">
    <location>
        <begin position="65"/>
        <end position="81"/>
    </location>
</feature>
<evidence type="ECO:0000256" key="2">
    <source>
        <dbReference type="ARBA" id="ARBA00009773"/>
    </source>
</evidence>
<feature type="compositionally biased region" description="Low complexity" evidence="8">
    <location>
        <begin position="28"/>
        <end position="64"/>
    </location>
</feature>
<keyword evidence="5 9" id="KW-0812">Transmembrane</keyword>
<evidence type="ECO:0000256" key="9">
    <source>
        <dbReference type="SAM" id="Phobius"/>
    </source>
</evidence>
<evidence type="ECO:0000313" key="10">
    <source>
        <dbReference type="EMBL" id="CAB3692227.1"/>
    </source>
</evidence>
<dbReference type="Proteomes" id="UP000494116">
    <property type="component" value="Unassembled WGS sequence"/>
</dbReference>
<dbReference type="PANTHER" id="PTHR21716:SF53">
    <property type="entry name" value="PERMEASE PERM-RELATED"/>
    <property type="match status" value="1"/>
</dbReference>
<feature type="transmembrane region" description="Helical" evidence="9">
    <location>
        <begin position="343"/>
        <end position="361"/>
    </location>
</feature>
<feature type="transmembrane region" description="Helical" evidence="9">
    <location>
        <begin position="404"/>
        <end position="430"/>
    </location>
</feature>
<evidence type="ECO:0000256" key="5">
    <source>
        <dbReference type="ARBA" id="ARBA00022692"/>
    </source>
</evidence>
<protein>
    <recommendedName>
        <fullName evidence="12">AI-2 transport protein TqsA</fullName>
    </recommendedName>
</protein>
<feature type="transmembrane region" description="Helical" evidence="9">
    <location>
        <begin position="373"/>
        <end position="392"/>
    </location>
</feature>
<evidence type="ECO:0000256" key="7">
    <source>
        <dbReference type="ARBA" id="ARBA00023136"/>
    </source>
</evidence>
<evidence type="ECO:0000256" key="6">
    <source>
        <dbReference type="ARBA" id="ARBA00022989"/>
    </source>
</evidence>
<feature type="region of interest" description="Disordered" evidence="8">
    <location>
        <begin position="1"/>
        <end position="85"/>
    </location>
</feature>
<keyword evidence="3" id="KW-0813">Transport</keyword>
<dbReference type="InterPro" id="IPR002549">
    <property type="entry name" value="AI-2E-like"/>
</dbReference>
<evidence type="ECO:0000256" key="8">
    <source>
        <dbReference type="SAM" id="MobiDB-lite"/>
    </source>
</evidence>
<evidence type="ECO:0000256" key="1">
    <source>
        <dbReference type="ARBA" id="ARBA00004651"/>
    </source>
</evidence>
<sequence>MDSAKPAKITSDNEVPRGAGDTPVPAISASQAAQEQAALEQSAQEQSAQERSAQEAQEQAAQARAAEKSGPDDRASDEKVTVQDVGIVPESGPNVTHVWARGACLTTLTVLAVLFSLKMAQEFIVPVVMAIVVAYALDPAVALMERVRVPRPIGIMLLMAIIAIGLAGLVYATQSQVSSIVEALPEISRKISRTVGGLTSGHGSLLERLKGAASVLQDTGGTPSGRQVVVAKSDAGLSEFLLWGSKGLAAFLGQAIMSVFLVFFLLLSGNAFKRKFVKVAGKTLSQKKISVHMLDQINSSIHMYMAMMLVTNVALGVLSWGAFRMLGLENAATWAVVAGALHIIPYFGPLLTAVGTGIAALMQFGEIGPALQVAGSSVVIALLIGVLVTTWMSGRIAKMNSVAVFIVLLLFTWLWGIWGTLLSVPIAFIAKVVADHIEGLDAVSEFLGE</sequence>
<feature type="transmembrane region" description="Helical" evidence="9">
    <location>
        <begin position="98"/>
        <end position="117"/>
    </location>
</feature>
<evidence type="ECO:0000256" key="3">
    <source>
        <dbReference type="ARBA" id="ARBA00022448"/>
    </source>
</evidence>
<feature type="transmembrane region" description="Helical" evidence="9">
    <location>
        <begin position="123"/>
        <end position="141"/>
    </location>
</feature>
<keyword evidence="7 9" id="KW-0472">Membrane</keyword>
<accession>A0ABN7F0D6</accession>
<proteinExistence type="inferred from homology"/>
<dbReference type="EMBL" id="CADIJS010000002">
    <property type="protein sequence ID" value="CAB3692227.1"/>
    <property type="molecule type" value="Genomic_DNA"/>
</dbReference>
<dbReference type="PANTHER" id="PTHR21716">
    <property type="entry name" value="TRANSMEMBRANE PROTEIN"/>
    <property type="match status" value="1"/>
</dbReference>
<comment type="caution">
    <text evidence="10">The sequence shown here is derived from an EMBL/GenBank/DDBJ whole genome shotgun (WGS) entry which is preliminary data.</text>
</comment>
<feature type="transmembrane region" description="Helical" evidence="9">
    <location>
        <begin position="248"/>
        <end position="268"/>
    </location>
</feature>
<evidence type="ECO:0000256" key="4">
    <source>
        <dbReference type="ARBA" id="ARBA00022475"/>
    </source>
</evidence>
<evidence type="ECO:0000313" key="11">
    <source>
        <dbReference type="Proteomes" id="UP000494116"/>
    </source>
</evidence>
<organism evidence="10 11">
    <name type="scientific">Achromobacter piechaudii</name>
    <dbReference type="NCBI Taxonomy" id="72556"/>
    <lineage>
        <taxon>Bacteria</taxon>
        <taxon>Pseudomonadati</taxon>
        <taxon>Pseudomonadota</taxon>
        <taxon>Betaproteobacteria</taxon>
        <taxon>Burkholderiales</taxon>
        <taxon>Alcaligenaceae</taxon>
        <taxon>Achromobacter</taxon>
    </lineage>
</organism>
<evidence type="ECO:0008006" key="12">
    <source>
        <dbReference type="Google" id="ProtNLM"/>
    </source>
</evidence>
<gene>
    <name evidence="10" type="ORF">LMG1873_02177</name>
</gene>
<name>A0ABN7F0D6_9BURK</name>
<feature type="transmembrane region" description="Helical" evidence="9">
    <location>
        <begin position="303"/>
        <end position="323"/>
    </location>
</feature>